<feature type="domain" description="HMA" evidence="3">
    <location>
        <begin position="69"/>
        <end position="132"/>
    </location>
</feature>
<dbReference type="GeneID" id="107022488"/>
<dbReference type="Pfam" id="PF00403">
    <property type="entry name" value="HMA"/>
    <property type="match status" value="2"/>
</dbReference>
<feature type="domain" description="HMA" evidence="3">
    <location>
        <begin position="170"/>
        <end position="233"/>
    </location>
</feature>
<dbReference type="InterPro" id="IPR006121">
    <property type="entry name" value="HMA_dom"/>
</dbReference>
<feature type="compositionally biased region" description="Basic and acidic residues" evidence="2">
    <location>
        <begin position="46"/>
        <end position="67"/>
    </location>
</feature>
<accession>A0ABM1H0A2</accession>
<protein>
    <submittedName>
        <fullName evidence="5">Heavy metal-associated isoprenylated plant protein 3-like</fullName>
    </submittedName>
</protein>
<proteinExistence type="predicted"/>
<evidence type="ECO:0000259" key="3">
    <source>
        <dbReference type="PROSITE" id="PS50846"/>
    </source>
</evidence>
<sequence length="303" mass="33634">MEDNNEQVSLTDVVVAQPTVAEQNELIAQLMQQIADMRNKSSSKNIEGEKKNEEQHQEKKEGGKNEQKNRDVVLKVEFHCQGCVRKILKTVRSFEGVEKVTCDSEANKVTAIGEVDALKLKEKVERKMNRPVQLISPLPKDCKKEKKQNENDSNSSKGDDKKAKEKEPPVTTVELKLHLHCEGCIQKIQKTITKNKGYKEMKIDHEKELMTVTGSMDMKELVEALKKQLKKDVQIVPSKKEGGEKKEGGGGGGGGGKGNEKGKDGQGGGGEKREQYEYPELDATAIHATQLFSDENANACSIM</sequence>
<feature type="region of interest" description="Disordered" evidence="2">
    <location>
        <begin position="233"/>
        <end position="281"/>
    </location>
</feature>
<comment type="subcellular location">
    <subcellularLocation>
        <location evidence="1">Membrane</location>
        <topology evidence="1">Peripheral membrane protein</topology>
    </subcellularLocation>
</comment>
<feature type="compositionally biased region" description="Basic and acidic residues" evidence="2">
    <location>
        <begin position="157"/>
        <end position="168"/>
    </location>
</feature>
<dbReference type="SUPFAM" id="SSF55008">
    <property type="entry name" value="HMA, heavy metal-associated domain"/>
    <property type="match status" value="2"/>
</dbReference>
<name>A0ABM1H0A2_SOLPN</name>
<evidence type="ECO:0000256" key="2">
    <source>
        <dbReference type="SAM" id="MobiDB-lite"/>
    </source>
</evidence>
<feature type="compositionally biased region" description="Basic and acidic residues" evidence="2">
    <location>
        <begin position="140"/>
        <end position="150"/>
    </location>
</feature>
<evidence type="ECO:0000313" key="4">
    <source>
        <dbReference type="Proteomes" id="UP000694930"/>
    </source>
</evidence>
<reference evidence="5" key="2">
    <citation type="submission" date="2025-08" db="UniProtKB">
        <authorList>
            <consortium name="RefSeq"/>
        </authorList>
    </citation>
    <scope>IDENTIFICATION</scope>
</reference>
<feature type="region of interest" description="Disordered" evidence="2">
    <location>
        <begin position="38"/>
        <end position="67"/>
    </location>
</feature>
<feature type="compositionally biased region" description="Basic and acidic residues" evidence="2">
    <location>
        <begin position="233"/>
        <end position="248"/>
    </location>
</feature>
<evidence type="ECO:0000256" key="1">
    <source>
        <dbReference type="ARBA" id="ARBA00004170"/>
    </source>
</evidence>
<dbReference type="RefSeq" id="XP_015078575.1">
    <property type="nucleotide sequence ID" value="XM_015223089.2"/>
</dbReference>
<evidence type="ECO:0000313" key="5">
    <source>
        <dbReference type="RefSeq" id="XP_015078575.1"/>
    </source>
</evidence>
<dbReference type="Gene3D" id="3.30.70.100">
    <property type="match status" value="2"/>
</dbReference>
<feature type="region of interest" description="Disordered" evidence="2">
    <location>
        <begin position="130"/>
        <end position="170"/>
    </location>
</feature>
<dbReference type="CDD" id="cd00371">
    <property type="entry name" value="HMA"/>
    <property type="match status" value="2"/>
</dbReference>
<feature type="compositionally biased region" description="Basic and acidic residues" evidence="2">
    <location>
        <begin position="258"/>
        <end position="276"/>
    </location>
</feature>
<dbReference type="InterPro" id="IPR044594">
    <property type="entry name" value="HIPP01/3/5/6"/>
</dbReference>
<dbReference type="PROSITE" id="PS50846">
    <property type="entry name" value="HMA_2"/>
    <property type="match status" value="2"/>
</dbReference>
<reference evidence="4" key="1">
    <citation type="journal article" date="2014" name="Nat. Genet.">
        <title>The genome of the stress-tolerant wild tomato species Solanum pennellii.</title>
        <authorList>
            <person name="Bolger A."/>
            <person name="Scossa F."/>
            <person name="Bolger M.E."/>
            <person name="Lanz C."/>
            <person name="Maumus F."/>
            <person name="Tohge T."/>
            <person name="Quesneville H."/>
            <person name="Alseekh S."/>
            <person name="Sorensen I."/>
            <person name="Lichtenstein G."/>
            <person name="Fich E.A."/>
            <person name="Conte M."/>
            <person name="Keller H."/>
            <person name="Schneeberger K."/>
            <person name="Schwacke R."/>
            <person name="Ofner I."/>
            <person name="Vrebalov J."/>
            <person name="Xu Y."/>
            <person name="Osorio S."/>
            <person name="Aflitos S.A."/>
            <person name="Schijlen E."/>
            <person name="Jimenez-Gomez J.M."/>
            <person name="Ryngajllo M."/>
            <person name="Kimura S."/>
            <person name="Kumar R."/>
            <person name="Koenig D."/>
            <person name="Headland L.R."/>
            <person name="Maloof J.N."/>
            <person name="Sinha N."/>
            <person name="van Ham R.C."/>
            <person name="Lankhorst R.K."/>
            <person name="Mao L."/>
            <person name="Vogel A."/>
            <person name="Arsova B."/>
            <person name="Panstruga R."/>
            <person name="Fei Z."/>
            <person name="Rose J.K."/>
            <person name="Zamir D."/>
            <person name="Carrari F."/>
            <person name="Giovannoni J.J."/>
            <person name="Weigel D."/>
            <person name="Usadel B."/>
            <person name="Fernie A.R."/>
        </authorList>
    </citation>
    <scope>NUCLEOTIDE SEQUENCE [LARGE SCALE GENOMIC DNA]</scope>
    <source>
        <strain evidence="4">cv. LA0716</strain>
    </source>
</reference>
<keyword evidence="4" id="KW-1185">Reference proteome</keyword>
<dbReference type="Proteomes" id="UP000694930">
    <property type="component" value="Chromosome 6"/>
</dbReference>
<dbReference type="PANTHER" id="PTHR46413:SF12">
    <property type="entry name" value="HEAVY METAL-ASSOCIATED ISOPRENYLATED PLANT PROTEIN 3-LIKE"/>
    <property type="match status" value="1"/>
</dbReference>
<dbReference type="PANTHER" id="PTHR46413">
    <property type="entry name" value="HEAVY METAL-ASSOCIATED ISOPRENYLATED PLANT PROTEIN 6"/>
    <property type="match status" value="1"/>
</dbReference>
<organism evidence="4 5">
    <name type="scientific">Solanum pennellii</name>
    <name type="common">Tomato</name>
    <name type="synonym">Lycopersicon pennellii</name>
    <dbReference type="NCBI Taxonomy" id="28526"/>
    <lineage>
        <taxon>Eukaryota</taxon>
        <taxon>Viridiplantae</taxon>
        <taxon>Streptophyta</taxon>
        <taxon>Embryophyta</taxon>
        <taxon>Tracheophyta</taxon>
        <taxon>Spermatophyta</taxon>
        <taxon>Magnoliopsida</taxon>
        <taxon>eudicotyledons</taxon>
        <taxon>Gunneridae</taxon>
        <taxon>Pentapetalae</taxon>
        <taxon>asterids</taxon>
        <taxon>lamiids</taxon>
        <taxon>Solanales</taxon>
        <taxon>Solanaceae</taxon>
        <taxon>Solanoideae</taxon>
        <taxon>Solaneae</taxon>
        <taxon>Solanum</taxon>
        <taxon>Solanum subgen. Lycopersicon</taxon>
    </lineage>
</organism>
<dbReference type="InterPro" id="IPR036163">
    <property type="entry name" value="HMA_dom_sf"/>
</dbReference>
<gene>
    <name evidence="5" type="primary">LOC107022488</name>
</gene>